<evidence type="ECO:0000256" key="2">
    <source>
        <dbReference type="ARBA" id="ARBA00007812"/>
    </source>
</evidence>
<reference evidence="4" key="1">
    <citation type="submission" date="2018-05" db="EMBL/GenBank/DDBJ databases">
        <authorList>
            <person name="Lanie J.A."/>
            <person name="Ng W.-L."/>
            <person name="Kazmierczak K.M."/>
            <person name="Andrzejewski T.M."/>
            <person name="Davidsen T.M."/>
            <person name="Wayne K.J."/>
            <person name="Tettelin H."/>
            <person name="Glass J.I."/>
            <person name="Rusch D."/>
            <person name="Podicherti R."/>
            <person name="Tsui H.-C.T."/>
            <person name="Winkler M.E."/>
        </authorList>
    </citation>
    <scope>NUCLEOTIDE SEQUENCE</scope>
</reference>
<organism evidence="4">
    <name type="scientific">marine metagenome</name>
    <dbReference type="NCBI Taxonomy" id="408172"/>
    <lineage>
        <taxon>unclassified sequences</taxon>
        <taxon>metagenomes</taxon>
        <taxon>ecological metagenomes</taxon>
    </lineage>
</organism>
<accession>A0A381WIZ2</accession>
<dbReference type="GO" id="GO:0005948">
    <property type="term" value="C:acetolactate synthase complex"/>
    <property type="evidence" value="ECO:0007669"/>
    <property type="project" value="TreeGrafter"/>
</dbReference>
<dbReference type="InterPro" id="IPR012001">
    <property type="entry name" value="Thiamin_PyroP_enz_TPP-bd_dom"/>
</dbReference>
<comment type="similarity">
    <text evidence="2">Belongs to the TPP enzyme family.</text>
</comment>
<dbReference type="GO" id="GO:0009099">
    <property type="term" value="P:L-valine biosynthetic process"/>
    <property type="evidence" value="ECO:0007669"/>
    <property type="project" value="TreeGrafter"/>
</dbReference>
<dbReference type="PANTHER" id="PTHR18968">
    <property type="entry name" value="THIAMINE PYROPHOSPHATE ENZYMES"/>
    <property type="match status" value="1"/>
</dbReference>
<dbReference type="InterPro" id="IPR029035">
    <property type="entry name" value="DHS-like_NAD/FAD-binding_dom"/>
</dbReference>
<dbReference type="AlphaFoldDB" id="A0A381WIZ2"/>
<evidence type="ECO:0000313" key="4">
    <source>
        <dbReference type="EMBL" id="SVA51903.1"/>
    </source>
</evidence>
<dbReference type="Pfam" id="PF02776">
    <property type="entry name" value="TPP_enzyme_N"/>
    <property type="match status" value="1"/>
</dbReference>
<dbReference type="FunFam" id="3.40.50.970:FF:000007">
    <property type="entry name" value="Acetolactate synthase"/>
    <property type="match status" value="1"/>
</dbReference>
<evidence type="ECO:0000259" key="3">
    <source>
        <dbReference type="Pfam" id="PF02776"/>
    </source>
</evidence>
<feature type="non-terminal residue" evidence="4">
    <location>
        <position position="280"/>
    </location>
</feature>
<name>A0A381WIZ2_9ZZZZ</name>
<dbReference type="GO" id="GO:0009097">
    <property type="term" value="P:isoleucine biosynthetic process"/>
    <property type="evidence" value="ECO:0007669"/>
    <property type="project" value="TreeGrafter"/>
</dbReference>
<dbReference type="EMBL" id="UINC01011816">
    <property type="protein sequence ID" value="SVA51903.1"/>
    <property type="molecule type" value="Genomic_DNA"/>
</dbReference>
<evidence type="ECO:0000256" key="1">
    <source>
        <dbReference type="ARBA" id="ARBA00001964"/>
    </source>
</evidence>
<dbReference type="PROSITE" id="PS51257">
    <property type="entry name" value="PROKAR_LIPOPROTEIN"/>
    <property type="match status" value="1"/>
</dbReference>
<dbReference type="GO" id="GO:0030976">
    <property type="term" value="F:thiamine pyrophosphate binding"/>
    <property type="evidence" value="ECO:0007669"/>
    <property type="project" value="InterPro"/>
</dbReference>
<dbReference type="CDD" id="cd07035">
    <property type="entry name" value="TPP_PYR_POX_like"/>
    <property type="match status" value="1"/>
</dbReference>
<comment type="cofactor">
    <cofactor evidence="1">
        <name>thiamine diphosphate</name>
        <dbReference type="ChEBI" id="CHEBI:58937"/>
    </cofactor>
</comment>
<dbReference type="Gene3D" id="3.40.50.1220">
    <property type="entry name" value="TPP-binding domain"/>
    <property type="match status" value="1"/>
</dbReference>
<feature type="domain" description="Thiamine pyrophosphate enzyme N-terminal TPP-binding" evidence="3">
    <location>
        <begin position="3"/>
        <end position="117"/>
    </location>
</feature>
<dbReference type="SUPFAM" id="SSF52467">
    <property type="entry name" value="DHS-like NAD/FAD-binding domain"/>
    <property type="match status" value="1"/>
</dbReference>
<dbReference type="InterPro" id="IPR045229">
    <property type="entry name" value="TPP_enz"/>
</dbReference>
<dbReference type="GO" id="GO:0050660">
    <property type="term" value="F:flavin adenine dinucleotide binding"/>
    <property type="evidence" value="ECO:0007669"/>
    <property type="project" value="TreeGrafter"/>
</dbReference>
<dbReference type="SUPFAM" id="SSF52518">
    <property type="entry name" value="Thiamin diphosphate-binding fold (THDP-binding)"/>
    <property type="match status" value="1"/>
</dbReference>
<dbReference type="InterPro" id="IPR029061">
    <property type="entry name" value="THDP-binding"/>
</dbReference>
<dbReference type="PANTHER" id="PTHR18968:SF166">
    <property type="entry name" value="2-HYDROXYACYL-COA LYASE 2"/>
    <property type="match status" value="1"/>
</dbReference>
<sequence>MKHGGDLVASVLRRHNIKWVFTLCGGHISPILTACKNIGIQVIGVRHEATAVFAADAVSRLSGNIGVAVVTAGPGLTNTITAMKNAQLAQVPVLILGGATATVLKDRGSLQDIDHLSLVRSVTKVSKSIKQVRNIRSALERAIYTAMCGVPGPVYLELPVDLLYPESIVRDWYGLKADSKSMPWWMSGYLKWSVNRLFKNKDRPYIKTATPSQRYPSSMQVNKIANMIRSAHKPLLLVGSQAMLTPEKGEELVKNIKALGLPAYVSGTARGLLSKSDLTI</sequence>
<dbReference type="GO" id="GO:0003984">
    <property type="term" value="F:acetolactate synthase activity"/>
    <property type="evidence" value="ECO:0007669"/>
    <property type="project" value="TreeGrafter"/>
</dbReference>
<proteinExistence type="inferred from homology"/>
<protein>
    <recommendedName>
        <fullName evidence="3">Thiamine pyrophosphate enzyme N-terminal TPP-binding domain-containing protein</fullName>
    </recommendedName>
</protein>
<dbReference type="Gene3D" id="3.40.50.970">
    <property type="match status" value="1"/>
</dbReference>
<gene>
    <name evidence="4" type="ORF">METZ01_LOCUS104757</name>
</gene>